<accession>A0A9Q4KVB0</accession>
<sequence length="74" mass="8037">MKIVGQVHTICSKNSAVITIDGGQLPRLHSEVVDQRKKPVGKLVEVFGNIKTPYALVVCKGPCECNVGDQLFTE</sequence>
<dbReference type="AlphaFoldDB" id="A0A9Q4KVB0"/>
<dbReference type="Proteomes" id="UP001143747">
    <property type="component" value="Unassembled WGS sequence"/>
</dbReference>
<dbReference type="SUPFAM" id="SSF50447">
    <property type="entry name" value="Translation proteins"/>
    <property type="match status" value="1"/>
</dbReference>
<protein>
    <submittedName>
        <fullName evidence="1">RNA-binding protein</fullName>
    </submittedName>
</protein>
<proteinExistence type="predicted"/>
<dbReference type="GO" id="GO:0001522">
    <property type="term" value="P:pseudouridine synthesis"/>
    <property type="evidence" value="ECO:0007669"/>
    <property type="project" value="InterPro"/>
</dbReference>
<dbReference type="EMBL" id="JAKELO010000002">
    <property type="protein sequence ID" value="MDE4908091.1"/>
    <property type="molecule type" value="Genomic_DNA"/>
</dbReference>
<dbReference type="InterPro" id="IPR007504">
    <property type="entry name" value="H/ACA_rnp_Gar1/Naf1"/>
</dbReference>
<organism evidence="1 2">
    <name type="scientific">Methanogenium marinum</name>
    <dbReference type="NCBI Taxonomy" id="348610"/>
    <lineage>
        <taxon>Archaea</taxon>
        <taxon>Methanobacteriati</taxon>
        <taxon>Methanobacteriota</taxon>
        <taxon>Stenosarchaea group</taxon>
        <taxon>Methanomicrobia</taxon>
        <taxon>Methanomicrobiales</taxon>
        <taxon>Methanomicrobiaceae</taxon>
        <taxon>Methanogenium</taxon>
    </lineage>
</organism>
<dbReference type="RefSeq" id="WP_274924726.1">
    <property type="nucleotide sequence ID" value="NZ_JAKELO010000002.1"/>
</dbReference>
<evidence type="ECO:0000313" key="1">
    <source>
        <dbReference type="EMBL" id="MDE4908091.1"/>
    </source>
</evidence>
<dbReference type="InterPro" id="IPR009000">
    <property type="entry name" value="Transl_B-barrel_sf"/>
</dbReference>
<comment type="caution">
    <text evidence="1">The sequence shown here is derived from an EMBL/GenBank/DDBJ whole genome shotgun (WGS) entry which is preliminary data.</text>
</comment>
<gene>
    <name evidence="1" type="ORF">L0665_05645</name>
</gene>
<evidence type="ECO:0000313" key="2">
    <source>
        <dbReference type="Proteomes" id="UP001143747"/>
    </source>
</evidence>
<dbReference type="GO" id="GO:0042254">
    <property type="term" value="P:ribosome biogenesis"/>
    <property type="evidence" value="ECO:0007669"/>
    <property type="project" value="InterPro"/>
</dbReference>
<dbReference type="Pfam" id="PF04410">
    <property type="entry name" value="Gar1"/>
    <property type="match status" value="1"/>
</dbReference>
<reference evidence="1" key="1">
    <citation type="submission" date="2022-01" db="EMBL/GenBank/DDBJ databases">
        <title>Draft genome of Methanogenium marinum DSM 15558.</title>
        <authorList>
            <person name="Chen S.-C."/>
            <person name="You Y.-T."/>
        </authorList>
    </citation>
    <scope>NUCLEOTIDE SEQUENCE</scope>
    <source>
        <strain evidence="1">DSM 15558</strain>
    </source>
</reference>
<dbReference type="InterPro" id="IPR038664">
    <property type="entry name" value="Gar1/Naf1_Cbf5-bd_sf"/>
</dbReference>
<keyword evidence="2" id="KW-1185">Reference proteome</keyword>
<dbReference type="Gene3D" id="2.40.10.230">
    <property type="entry name" value="Probable tRNA pseudouridine synthase domain"/>
    <property type="match status" value="1"/>
</dbReference>
<name>A0A9Q4KVB0_9EURY</name>